<evidence type="ECO:0000313" key="2">
    <source>
        <dbReference type="Proteomes" id="UP000033019"/>
    </source>
</evidence>
<accession>A0A0E3T5Y2</accession>
<protein>
    <submittedName>
        <fullName evidence="1">Uncharacterized protein</fullName>
    </submittedName>
</protein>
<dbReference type="Proteomes" id="UP000033019">
    <property type="component" value="Segment"/>
</dbReference>
<gene>
    <name evidence="1" type="ORF">Gmala1_63</name>
</gene>
<dbReference type="GeneID" id="26641505"/>
<evidence type="ECO:0000313" key="1">
    <source>
        <dbReference type="EMBL" id="AKC02901.1"/>
    </source>
</evidence>
<sequence length="108" mass="12422">MRVFARAIKGLKFRNHSQVIASHPQIMAVNKSIIVHGKCDHKTIKGLYCKNPKKFVYLNQNRAFSAPLYMGLCDMHVNSVLEALESKNDPETMNYIRRLVFWNGEKNG</sequence>
<dbReference type="KEGG" id="vg:26641505"/>
<name>A0A0E3T5Y2_9CAUD</name>
<organism evidence="1 2">
    <name type="scientific">Gordonia phage Gmala1</name>
    <dbReference type="NCBI Taxonomy" id="1622190"/>
    <lineage>
        <taxon>Viruses</taxon>
        <taxon>Duplodnaviria</taxon>
        <taxon>Heunggongvirae</taxon>
        <taxon>Uroviricota</taxon>
        <taxon>Caudoviricetes</taxon>
        <taxon>Gordtnkvirus</taxon>
        <taxon>Gordtnkvirus gordtnk2</taxon>
    </lineage>
</organism>
<proteinExistence type="predicted"/>
<reference evidence="1 2" key="1">
    <citation type="journal article" date="2015" name="Sci. Rep.">
        <title>Bacteriophages of wastewater foaming-associated filamentous Gordonia reduce host levels in raw activated sludge.</title>
        <authorList>
            <person name="Liu M."/>
            <person name="Gill J.J."/>
            <person name="Young R."/>
            <person name="Summer E.J."/>
        </authorList>
    </citation>
    <scope>NUCLEOTIDE SEQUENCE [LARGE SCALE GENOMIC DNA]</scope>
</reference>
<dbReference type="EMBL" id="KP790009">
    <property type="protein sequence ID" value="AKC02901.1"/>
    <property type="molecule type" value="Genomic_DNA"/>
</dbReference>
<dbReference type="RefSeq" id="YP_009215273.1">
    <property type="nucleotide sequence ID" value="NC_028972.1"/>
</dbReference>